<reference evidence="3" key="1">
    <citation type="journal article" date="2022" name="bioRxiv">
        <title>Thiovibrio frasassiensisgen. nov., sp. nov., an autotrophic, elemental sulfur disproportionating bacterium isolated from sulfidic karst sediment, and proposal of Thiovibrionaceae fam. nov.</title>
        <authorList>
            <person name="Aronson H."/>
            <person name="Thomas C."/>
            <person name="Bhattacharyya M."/>
            <person name="Eckstein S."/>
            <person name="Jensen S."/>
            <person name="Barco R."/>
            <person name="Macalady J."/>
            <person name="Amend J."/>
        </authorList>
    </citation>
    <scope>NUCLEOTIDE SEQUENCE</scope>
    <source>
        <strain evidence="3">RS19-109</strain>
    </source>
</reference>
<evidence type="ECO:0000259" key="2">
    <source>
        <dbReference type="Pfam" id="PF11760"/>
    </source>
</evidence>
<name>A0A9X4MJK4_9BACT</name>
<dbReference type="PANTHER" id="PTHR37477">
    <property type="entry name" value="COBALT-PRECORRIN-5A HYDROLASE"/>
    <property type="match status" value="1"/>
</dbReference>
<comment type="caution">
    <text evidence="3">The sequence shown here is derived from an EMBL/GenBank/DDBJ whole genome shotgun (WGS) entry which is preliminary data.</text>
</comment>
<evidence type="ECO:0000313" key="3">
    <source>
        <dbReference type="EMBL" id="MDG4476713.1"/>
    </source>
</evidence>
<dbReference type="InterPro" id="IPR052553">
    <property type="entry name" value="CbiG_hydrolase"/>
</dbReference>
<dbReference type="InterPro" id="IPR038029">
    <property type="entry name" value="GbiG_N_sf"/>
</dbReference>
<dbReference type="Gene3D" id="3.40.50.11220">
    <property type="match status" value="1"/>
</dbReference>
<feature type="domain" description="CobE/GbiG C-terminal" evidence="1">
    <location>
        <begin position="200"/>
        <end position="317"/>
    </location>
</feature>
<dbReference type="AlphaFoldDB" id="A0A9X4MJK4"/>
<dbReference type="InterPro" id="IPR002750">
    <property type="entry name" value="CobE/GbiG_C"/>
</dbReference>
<evidence type="ECO:0000259" key="1">
    <source>
        <dbReference type="Pfam" id="PF01890"/>
    </source>
</evidence>
<feature type="domain" description="Cobalamin synthesis G N-terminal" evidence="2">
    <location>
        <begin position="37"/>
        <end position="117"/>
    </location>
</feature>
<dbReference type="PANTHER" id="PTHR37477:SF1">
    <property type="entry name" value="COBALT-PRECORRIN-5A HYDROLASE"/>
    <property type="match status" value="1"/>
</dbReference>
<dbReference type="EMBL" id="JAPHEH010000001">
    <property type="protein sequence ID" value="MDG4476713.1"/>
    <property type="molecule type" value="Genomic_DNA"/>
</dbReference>
<sequence>MKIGILAITAGGKRLAADLAAIMEGALLVQEEGVAQTLARYWREMDGFICIMATGIVVRAIAPLLQGKEHDPCVVVVDELGRHAVSLLSGHLGGGNDLACRVAALCGGEPVITTASDTLGLVSLDLWAKAQNLVCESKQGLTRASARLVNTGSLTLYAEGHIASLPRGLVPVAGPELADIVVTCRLGEYGSAVVFRPKNLVVGVGCNRGVPVAELHQACGELFREQGLSTLSIRNLASIDLKDDEIGLLAFAQELGVGIDFFNKDELNRVAGVAVSEAALHHVGAVGVAEPAALLSAQSNDLLVGKRKWHNVTMAVARANCTLSEQDLVLQDI</sequence>
<dbReference type="Pfam" id="PF11760">
    <property type="entry name" value="CbiG_N"/>
    <property type="match status" value="1"/>
</dbReference>
<dbReference type="Gene3D" id="3.30.420.180">
    <property type="entry name" value="CobE/GbiG C-terminal domain"/>
    <property type="match status" value="1"/>
</dbReference>
<dbReference type="Proteomes" id="UP001154240">
    <property type="component" value="Unassembled WGS sequence"/>
</dbReference>
<dbReference type="SUPFAM" id="SSF159664">
    <property type="entry name" value="CobE/GbiG C-terminal domain-like"/>
    <property type="match status" value="1"/>
</dbReference>
<dbReference type="Pfam" id="PF01890">
    <property type="entry name" value="CbiG_C"/>
    <property type="match status" value="1"/>
</dbReference>
<dbReference type="InterPro" id="IPR036518">
    <property type="entry name" value="CobE/GbiG_C_sf"/>
</dbReference>
<protein>
    <submittedName>
        <fullName evidence="3">Cobalamin biosynthesis protein</fullName>
    </submittedName>
</protein>
<accession>A0A9X4MJK4</accession>
<proteinExistence type="predicted"/>
<evidence type="ECO:0000313" key="4">
    <source>
        <dbReference type="Proteomes" id="UP001154240"/>
    </source>
</evidence>
<dbReference type="SUPFAM" id="SSF159672">
    <property type="entry name" value="CbiG N-terminal domain-like"/>
    <property type="match status" value="1"/>
</dbReference>
<dbReference type="GO" id="GO:0009236">
    <property type="term" value="P:cobalamin biosynthetic process"/>
    <property type="evidence" value="ECO:0007669"/>
    <property type="project" value="InterPro"/>
</dbReference>
<organism evidence="3 4">
    <name type="scientific">Thiovibrio frasassiensis</name>
    <dbReference type="NCBI Taxonomy" id="2984131"/>
    <lineage>
        <taxon>Bacteria</taxon>
        <taxon>Pseudomonadati</taxon>
        <taxon>Thermodesulfobacteriota</taxon>
        <taxon>Desulfobulbia</taxon>
        <taxon>Desulfobulbales</taxon>
        <taxon>Thiovibrionaceae</taxon>
        <taxon>Thiovibrio</taxon>
    </lineage>
</organism>
<reference evidence="3" key="2">
    <citation type="submission" date="2022-10" db="EMBL/GenBank/DDBJ databases">
        <authorList>
            <person name="Aronson H.S."/>
        </authorList>
    </citation>
    <scope>NUCLEOTIDE SEQUENCE</scope>
    <source>
        <strain evidence="3">RS19-109</strain>
    </source>
</reference>
<gene>
    <name evidence="3" type="ORF">OLX77_11170</name>
</gene>
<keyword evidence="4" id="KW-1185">Reference proteome</keyword>
<dbReference type="RefSeq" id="WP_307633678.1">
    <property type="nucleotide sequence ID" value="NZ_JAPHEH010000001.1"/>
</dbReference>
<dbReference type="InterPro" id="IPR021744">
    <property type="entry name" value="CbiG_N"/>
</dbReference>